<dbReference type="InterPro" id="IPR009097">
    <property type="entry name" value="Cyclic_Pdiesterase"/>
</dbReference>
<sequence length="188" mass="21625">MKHYARLFVAVPLPHSLTEELATYLPVYEKPGVRIIPEENWHLTIHFIGNIPKTQVAEIAEKLKILAPELETFELKLLRVAPGPNAKMPRLIWAEFAENKAFEKMVRSVTFALGAKMDHQHPIAHITLARFAKDIRPPKMPQTPAKENKPFPVNEISLWESELRQPHPRYTILERYALGSKNPETQNN</sequence>
<proteinExistence type="inferred from homology"/>
<comment type="similarity">
    <text evidence="2">Belongs to the 2H phosphoesterase superfamily. ThpR family.</text>
</comment>
<accession>A0ABW0EG96</accession>
<gene>
    <name evidence="4" type="primary">thpR</name>
    <name evidence="4" type="ORF">ACFPIB_15895</name>
</gene>
<dbReference type="NCBIfam" id="TIGR02258">
    <property type="entry name" value="2_5_ligase"/>
    <property type="match status" value="1"/>
</dbReference>
<protein>
    <recommendedName>
        <fullName evidence="2">RNA 2',3'-cyclic phosphodiesterase</fullName>
        <shortName evidence="2">RNA 2',3'-CPDase</shortName>
        <ecNumber evidence="2">3.1.4.58</ecNumber>
    </recommendedName>
</protein>
<dbReference type="Proteomes" id="UP001596161">
    <property type="component" value="Unassembled WGS sequence"/>
</dbReference>
<comment type="caution">
    <text evidence="4">The sequence shown here is derived from an EMBL/GenBank/DDBJ whole genome shotgun (WGS) entry which is preliminary data.</text>
</comment>
<dbReference type="EMBL" id="JBHSKT010000011">
    <property type="protein sequence ID" value="MFC5272100.1"/>
    <property type="molecule type" value="Genomic_DNA"/>
</dbReference>
<dbReference type="Gene3D" id="3.90.1140.10">
    <property type="entry name" value="Cyclic phosphodiesterase"/>
    <property type="match status" value="1"/>
</dbReference>
<dbReference type="SUPFAM" id="SSF55144">
    <property type="entry name" value="LigT-like"/>
    <property type="match status" value="1"/>
</dbReference>
<name>A0ABW0EG96_9BACT</name>
<evidence type="ECO:0000259" key="3">
    <source>
        <dbReference type="Pfam" id="PF02834"/>
    </source>
</evidence>
<feature type="short sequence motif" description="HXTX 1" evidence="2">
    <location>
        <begin position="42"/>
        <end position="45"/>
    </location>
</feature>
<dbReference type="RefSeq" id="WP_378018459.1">
    <property type="nucleotide sequence ID" value="NZ_JBHSKT010000011.1"/>
</dbReference>
<feature type="active site" description="Proton donor" evidence="2">
    <location>
        <position position="42"/>
    </location>
</feature>
<evidence type="ECO:0000256" key="2">
    <source>
        <dbReference type="HAMAP-Rule" id="MF_01940"/>
    </source>
</evidence>
<dbReference type="Pfam" id="PF02834">
    <property type="entry name" value="LigT_PEase"/>
    <property type="match status" value="1"/>
</dbReference>
<feature type="domain" description="Phosphoesterase HXTX" evidence="3">
    <location>
        <begin position="12"/>
        <end position="93"/>
    </location>
</feature>
<dbReference type="EC" id="3.1.4.58" evidence="2"/>
<evidence type="ECO:0000256" key="1">
    <source>
        <dbReference type="ARBA" id="ARBA00022801"/>
    </source>
</evidence>
<evidence type="ECO:0000313" key="5">
    <source>
        <dbReference type="Proteomes" id="UP001596161"/>
    </source>
</evidence>
<feature type="active site" description="Proton acceptor" evidence="2">
    <location>
        <position position="125"/>
    </location>
</feature>
<organism evidence="4 5">
    <name type="scientific">Adhaeribacter terreus</name>
    <dbReference type="NCBI Taxonomy" id="529703"/>
    <lineage>
        <taxon>Bacteria</taxon>
        <taxon>Pseudomonadati</taxon>
        <taxon>Bacteroidota</taxon>
        <taxon>Cytophagia</taxon>
        <taxon>Cytophagales</taxon>
        <taxon>Hymenobacteraceae</taxon>
        <taxon>Adhaeribacter</taxon>
    </lineage>
</organism>
<reference evidence="5" key="1">
    <citation type="journal article" date="2019" name="Int. J. Syst. Evol. Microbiol.">
        <title>The Global Catalogue of Microorganisms (GCM) 10K type strain sequencing project: providing services to taxonomists for standard genome sequencing and annotation.</title>
        <authorList>
            <consortium name="The Broad Institute Genomics Platform"/>
            <consortium name="The Broad Institute Genome Sequencing Center for Infectious Disease"/>
            <person name="Wu L."/>
            <person name="Ma J."/>
        </authorList>
    </citation>
    <scope>NUCLEOTIDE SEQUENCE [LARGE SCALE GENOMIC DNA]</scope>
    <source>
        <strain evidence="5">KACC 12602</strain>
    </source>
</reference>
<keyword evidence="5" id="KW-1185">Reference proteome</keyword>
<dbReference type="PANTHER" id="PTHR35561:SF1">
    <property type="entry name" value="RNA 2',3'-CYCLIC PHOSPHODIESTERASE"/>
    <property type="match status" value="1"/>
</dbReference>
<dbReference type="InterPro" id="IPR004175">
    <property type="entry name" value="RNA_CPDase"/>
</dbReference>
<evidence type="ECO:0000313" key="4">
    <source>
        <dbReference type="EMBL" id="MFC5272100.1"/>
    </source>
</evidence>
<dbReference type="InterPro" id="IPR014051">
    <property type="entry name" value="Phosphoesterase_HXTX"/>
</dbReference>
<dbReference type="HAMAP" id="MF_01940">
    <property type="entry name" value="RNA_CPDase"/>
    <property type="match status" value="1"/>
</dbReference>
<dbReference type="PANTHER" id="PTHR35561">
    <property type="entry name" value="RNA 2',3'-CYCLIC PHOSPHODIESTERASE"/>
    <property type="match status" value="1"/>
</dbReference>
<comment type="catalytic activity">
    <reaction evidence="2">
        <text>a 3'-end 2',3'-cyclophospho-ribonucleotide-RNA + H2O = a 3'-end 2'-phospho-ribonucleotide-RNA + H(+)</text>
        <dbReference type="Rhea" id="RHEA:11828"/>
        <dbReference type="Rhea" id="RHEA-COMP:10464"/>
        <dbReference type="Rhea" id="RHEA-COMP:17353"/>
        <dbReference type="ChEBI" id="CHEBI:15377"/>
        <dbReference type="ChEBI" id="CHEBI:15378"/>
        <dbReference type="ChEBI" id="CHEBI:83064"/>
        <dbReference type="ChEBI" id="CHEBI:173113"/>
        <dbReference type="EC" id="3.1.4.58"/>
    </reaction>
</comment>
<comment type="function">
    <text evidence="2">Hydrolyzes RNA 2',3'-cyclic phosphodiester to an RNA 2'-phosphomonoester.</text>
</comment>
<feature type="short sequence motif" description="HXTX 2" evidence="2">
    <location>
        <begin position="125"/>
        <end position="128"/>
    </location>
</feature>
<keyword evidence="1 2" id="KW-0378">Hydrolase</keyword>